<evidence type="ECO:0000256" key="2">
    <source>
        <dbReference type="ARBA" id="ARBA00008520"/>
    </source>
</evidence>
<evidence type="ECO:0000256" key="4">
    <source>
        <dbReference type="ARBA" id="ARBA00022729"/>
    </source>
</evidence>
<dbReference type="Pfam" id="PF01547">
    <property type="entry name" value="SBP_bac_1"/>
    <property type="match status" value="1"/>
</dbReference>
<dbReference type="PANTHER" id="PTHR43649">
    <property type="entry name" value="ARABINOSE-BINDING PROTEIN-RELATED"/>
    <property type="match status" value="1"/>
</dbReference>
<dbReference type="Gene3D" id="3.40.190.10">
    <property type="entry name" value="Periplasmic binding protein-like II"/>
    <property type="match status" value="2"/>
</dbReference>
<dbReference type="GO" id="GO:0022857">
    <property type="term" value="F:transmembrane transporter activity"/>
    <property type="evidence" value="ECO:0007669"/>
    <property type="project" value="InterPro"/>
</dbReference>
<keyword evidence="3" id="KW-1003">Cell membrane</keyword>
<comment type="subcellular location">
    <subcellularLocation>
        <location evidence="1">Periplasm</location>
    </subcellularLocation>
</comment>
<dbReference type="AlphaFoldDB" id="A0A543K515"/>
<comment type="similarity">
    <text evidence="2">Belongs to the bacterial solute-binding protein 1 family.</text>
</comment>
<dbReference type="OrthoDB" id="9812682at2"/>
<dbReference type="PANTHER" id="PTHR43649:SF33">
    <property type="entry name" value="POLYGALACTURONAN_RHAMNOGALACTURONAN-BINDING PROTEIN YTCQ"/>
    <property type="match status" value="1"/>
</dbReference>
<evidence type="ECO:0000256" key="7">
    <source>
        <dbReference type="ARBA" id="ARBA00023288"/>
    </source>
</evidence>
<organism evidence="9 10">
    <name type="scientific">Roseinatronobacter monicus</name>
    <dbReference type="NCBI Taxonomy" id="393481"/>
    <lineage>
        <taxon>Bacteria</taxon>
        <taxon>Pseudomonadati</taxon>
        <taxon>Pseudomonadota</taxon>
        <taxon>Alphaproteobacteria</taxon>
        <taxon>Rhodobacterales</taxon>
        <taxon>Paracoccaceae</taxon>
        <taxon>Roseinatronobacter</taxon>
    </lineage>
</organism>
<dbReference type="InterPro" id="IPR006059">
    <property type="entry name" value="SBP"/>
</dbReference>
<name>A0A543K515_9RHOB</name>
<evidence type="ECO:0000313" key="10">
    <source>
        <dbReference type="Proteomes" id="UP000320582"/>
    </source>
</evidence>
<comment type="caution">
    <text evidence="9">The sequence shown here is derived from an EMBL/GenBank/DDBJ whole genome shotgun (WGS) entry which is preliminary data.</text>
</comment>
<dbReference type="InterPro" id="IPR014597">
    <property type="entry name" value="ABC_tp_sb"/>
</dbReference>
<keyword evidence="10" id="KW-1185">Reference proteome</keyword>
<evidence type="ECO:0000313" key="9">
    <source>
        <dbReference type="EMBL" id="TQM90171.1"/>
    </source>
</evidence>
<dbReference type="PIRSF" id="PIRSF035859">
    <property type="entry name" value="ABC_tp_sb"/>
    <property type="match status" value="1"/>
</dbReference>
<dbReference type="GO" id="GO:0042597">
    <property type="term" value="C:periplasmic space"/>
    <property type="evidence" value="ECO:0007669"/>
    <property type="project" value="UniProtKB-SubCell"/>
</dbReference>
<evidence type="ECO:0000256" key="6">
    <source>
        <dbReference type="ARBA" id="ARBA00023139"/>
    </source>
</evidence>
<keyword evidence="6" id="KW-0564">Palmitate</keyword>
<gene>
    <name evidence="9" type="ORF">BD293_4097</name>
</gene>
<evidence type="ECO:0000256" key="5">
    <source>
        <dbReference type="ARBA" id="ARBA00023136"/>
    </source>
</evidence>
<feature type="chain" id="PRO_5021820999" evidence="8">
    <location>
        <begin position="25"/>
        <end position="570"/>
    </location>
</feature>
<reference evidence="9 10" key="1">
    <citation type="submission" date="2019-06" db="EMBL/GenBank/DDBJ databases">
        <title>Genomic Encyclopedia of Archaeal and Bacterial Type Strains, Phase II (KMG-II): from individual species to whole genera.</title>
        <authorList>
            <person name="Goeker M."/>
        </authorList>
    </citation>
    <scope>NUCLEOTIDE SEQUENCE [LARGE SCALE GENOMIC DNA]</scope>
    <source>
        <strain evidence="9 10">DSM 18423</strain>
    </source>
</reference>
<evidence type="ECO:0000256" key="8">
    <source>
        <dbReference type="SAM" id="SignalP"/>
    </source>
</evidence>
<dbReference type="EMBL" id="VFPT01000003">
    <property type="protein sequence ID" value="TQM90171.1"/>
    <property type="molecule type" value="Genomic_DNA"/>
</dbReference>
<feature type="signal peptide" evidence="8">
    <location>
        <begin position="1"/>
        <end position="24"/>
    </location>
</feature>
<accession>A0A543K515</accession>
<dbReference type="InterPro" id="IPR050490">
    <property type="entry name" value="Bact_solute-bd_prot1"/>
</dbReference>
<dbReference type="SUPFAM" id="SSF53850">
    <property type="entry name" value="Periplasmic binding protein-like II"/>
    <property type="match status" value="1"/>
</dbReference>
<keyword evidence="4 8" id="KW-0732">Signal</keyword>
<keyword evidence="5" id="KW-0472">Membrane</keyword>
<evidence type="ECO:0000256" key="3">
    <source>
        <dbReference type="ARBA" id="ARBA00022475"/>
    </source>
</evidence>
<dbReference type="Proteomes" id="UP000320582">
    <property type="component" value="Unassembled WGS sequence"/>
</dbReference>
<evidence type="ECO:0000256" key="1">
    <source>
        <dbReference type="ARBA" id="ARBA00004418"/>
    </source>
</evidence>
<dbReference type="RefSeq" id="WP_142085297.1">
    <property type="nucleotide sequence ID" value="NZ_VFPT01000003.1"/>
</dbReference>
<proteinExistence type="inferred from homology"/>
<keyword evidence="7" id="KW-0449">Lipoprotein</keyword>
<sequence>MNHLLRTSTALAMALTVMGSPAFADMDAARAFLDEHIGDLSVLTREEQEAELQWFIDAAAPHAGMSINVVSETITTHEWEARVLAPAFSAITGINVTHTLISEGDVVERLQTQLQTGENVFDMYINDADLIGTHWRYQQTRNLTDWMEGEGAAFTNPMLDLDDFMGISMGMGPDGKLYQLPVQQFANLYWFRHDWFTDPEIMAEFEAEYGYPLGVPVNWAAYEDIAAFFTGREIDGVKVYGHMDYGRRDPSLGWRHTDAWLSMAGASDLGLPNGVPVDEWGIRVDEDFRPVGSCMNRGGATNSPAAVYSIQKYVDWLNDYAPAAAAGMNFSEAGPVPAQGNIAQQVFWYTVFTADMVEEGLAVVNEDGTPKWRMAPSPHGAYWQEGMKVGYQDAGSVTLLESTPVDRAQAAWLYGQFIASKTVDLAKSHYGLTFVRDSTINHESFTERAPRLGGLVEFYRSPERDLWTDTGFNVPDYPRLAQLWWQNIGDASSGLRTAQEVMDSLCEQQEAVMARLERAGVQGDVGPKLNPIMDDEYWLSQPGAPWPALEDERGTPITIAYEDLIRRWTE</sequence>
<protein>
    <submittedName>
        <fullName evidence="9">Carbohydrate ABC transporter substrate-binding protein (CUT1 family)</fullName>
    </submittedName>
</protein>